<comment type="caution">
    <text evidence="2">The sequence shown here is derived from an EMBL/GenBank/DDBJ whole genome shotgun (WGS) entry which is preliminary data.</text>
</comment>
<dbReference type="AlphaFoldDB" id="A0AAN6N8T7"/>
<gene>
    <name evidence="2" type="ORF">QBC46DRAFT_382814</name>
</gene>
<evidence type="ECO:0000256" key="1">
    <source>
        <dbReference type="SAM" id="SignalP"/>
    </source>
</evidence>
<keyword evidence="3" id="KW-1185">Reference proteome</keyword>
<proteinExistence type="predicted"/>
<dbReference type="EMBL" id="MU853784">
    <property type="protein sequence ID" value="KAK3941289.1"/>
    <property type="molecule type" value="Genomic_DNA"/>
</dbReference>
<feature type="signal peptide" evidence="1">
    <location>
        <begin position="1"/>
        <end position="24"/>
    </location>
</feature>
<evidence type="ECO:0008006" key="4">
    <source>
        <dbReference type="Google" id="ProtNLM"/>
    </source>
</evidence>
<keyword evidence="1" id="KW-0732">Signal</keyword>
<evidence type="ECO:0000313" key="3">
    <source>
        <dbReference type="Proteomes" id="UP001303473"/>
    </source>
</evidence>
<evidence type="ECO:0000313" key="2">
    <source>
        <dbReference type="EMBL" id="KAK3941289.1"/>
    </source>
</evidence>
<reference evidence="3" key="1">
    <citation type="journal article" date="2023" name="Mol. Phylogenet. Evol.">
        <title>Genome-scale phylogeny and comparative genomics of the fungal order Sordariales.</title>
        <authorList>
            <person name="Hensen N."/>
            <person name="Bonometti L."/>
            <person name="Westerberg I."/>
            <person name="Brannstrom I.O."/>
            <person name="Guillou S."/>
            <person name="Cros-Aarteil S."/>
            <person name="Calhoun S."/>
            <person name="Haridas S."/>
            <person name="Kuo A."/>
            <person name="Mondo S."/>
            <person name="Pangilinan J."/>
            <person name="Riley R."/>
            <person name="LaButti K."/>
            <person name="Andreopoulos B."/>
            <person name="Lipzen A."/>
            <person name="Chen C."/>
            <person name="Yan M."/>
            <person name="Daum C."/>
            <person name="Ng V."/>
            <person name="Clum A."/>
            <person name="Steindorff A."/>
            <person name="Ohm R.A."/>
            <person name="Martin F."/>
            <person name="Silar P."/>
            <person name="Natvig D.O."/>
            <person name="Lalanne C."/>
            <person name="Gautier V."/>
            <person name="Ament-Velasquez S.L."/>
            <person name="Kruys A."/>
            <person name="Hutchinson M.I."/>
            <person name="Powell A.J."/>
            <person name="Barry K."/>
            <person name="Miller A.N."/>
            <person name="Grigoriev I.V."/>
            <person name="Debuchy R."/>
            <person name="Gladieux P."/>
            <person name="Hiltunen Thoren M."/>
            <person name="Johannesson H."/>
        </authorList>
    </citation>
    <scope>NUCLEOTIDE SEQUENCE [LARGE SCALE GENOMIC DNA]</scope>
    <source>
        <strain evidence="3">CBS 340.73</strain>
    </source>
</reference>
<feature type="chain" id="PRO_5042873598" description="Secreted protein" evidence="1">
    <location>
        <begin position="25"/>
        <end position="82"/>
    </location>
</feature>
<dbReference type="Proteomes" id="UP001303473">
    <property type="component" value="Unassembled WGS sequence"/>
</dbReference>
<accession>A0AAN6N8T7</accession>
<name>A0AAN6N8T7_9PEZI</name>
<protein>
    <recommendedName>
        <fullName evidence="4">Secreted protein</fullName>
    </recommendedName>
</protein>
<sequence length="82" mass="9246">MLVFEYDVLLWAWLPIWGPCVSEAEKCINRCGTLPESAFELTHLCFSFPPYYRPLRLSSRASVCSGLKRAGMAETPLCESLS</sequence>
<organism evidence="2 3">
    <name type="scientific">Diplogelasinospora grovesii</name>
    <dbReference type="NCBI Taxonomy" id="303347"/>
    <lineage>
        <taxon>Eukaryota</taxon>
        <taxon>Fungi</taxon>
        <taxon>Dikarya</taxon>
        <taxon>Ascomycota</taxon>
        <taxon>Pezizomycotina</taxon>
        <taxon>Sordariomycetes</taxon>
        <taxon>Sordariomycetidae</taxon>
        <taxon>Sordariales</taxon>
        <taxon>Diplogelasinosporaceae</taxon>
        <taxon>Diplogelasinospora</taxon>
    </lineage>
</organism>